<organism evidence="1">
    <name type="scientific">Corethron hystrix</name>
    <dbReference type="NCBI Taxonomy" id="216773"/>
    <lineage>
        <taxon>Eukaryota</taxon>
        <taxon>Sar</taxon>
        <taxon>Stramenopiles</taxon>
        <taxon>Ochrophyta</taxon>
        <taxon>Bacillariophyta</taxon>
        <taxon>Coscinodiscophyceae</taxon>
        <taxon>Corethrophycidae</taxon>
        <taxon>Corethrales</taxon>
        <taxon>Corethraceae</taxon>
        <taxon>Corethron</taxon>
    </lineage>
</organism>
<evidence type="ECO:0000313" key="1">
    <source>
        <dbReference type="EMBL" id="CAD8903870.1"/>
    </source>
</evidence>
<sequence>MKQIKYINMTWLRYIWPRAFDENSATRARRFDHNVYKQRAMHTQAPHFSTLDLTCRSEETMHITSAGIRPHRRHSDPSRSSHLASIATAAIRAIDSNDPIEGEKVLRDMKNASSDNSLLASKLQEMILSAQNGYSQR</sequence>
<name>A0A7S1C0E7_9STRA</name>
<reference evidence="1" key="1">
    <citation type="submission" date="2021-01" db="EMBL/GenBank/DDBJ databases">
        <authorList>
            <person name="Corre E."/>
            <person name="Pelletier E."/>
            <person name="Niang G."/>
            <person name="Scheremetjew M."/>
            <person name="Finn R."/>
            <person name="Kale V."/>
            <person name="Holt S."/>
            <person name="Cochrane G."/>
            <person name="Meng A."/>
            <person name="Brown T."/>
            <person name="Cohen L."/>
        </authorList>
    </citation>
    <scope>NUCLEOTIDE SEQUENCE</scope>
    <source>
        <strain evidence="1">308</strain>
    </source>
</reference>
<gene>
    <name evidence="1" type="ORF">CHYS00102_LOCUS31090</name>
</gene>
<accession>A0A7S1C0E7</accession>
<protein>
    <submittedName>
        <fullName evidence="1">Uncharacterized protein</fullName>
    </submittedName>
</protein>
<dbReference type="AlphaFoldDB" id="A0A7S1C0E7"/>
<proteinExistence type="predicted"/>
<dbReference type="EMBL" id="HBFR01042529">
    <property type="protein sequence ID" value="CAD8903870.1"/>
    <property type="molecule type" value="Transcribed_RNA"/>
</dbReference>